<accession>A0A0C1QXS4</accession>
<feature type="domain" description="BON" evidence="2">
    <location>
        <begin position="43"/>
        <end position="111"/>
    </location>
</feature>
<evidence type="ECO:0000259" key="2">
    <source>
        <dbReference type="PROSITE" id="PS50914"/>
    </source>
</evidence>
<gene>
    <name evidence="3" type="ORF">NF27_FN00040</name>
</gene>
<dbReference type="RefSeq" id="WP_053332660.1">
    <property type="nucleotide sequence ID" value="NZ_JSWE01000139.1"/>
</dbReference>
<organism evidence="3 4">
    <name type="scientific">Candidatus Jidaibacter acanthamoebae</name>
    <dbReference type="NCBI Taxonomy" id="86105"/>
    <lineage>
        <taxon>Bacteria</taxon>
        <taxon>Pseudomonadati</taxon>
        <taxon>Pseudomonadota</taxon>
        <taxon>Alphaproteobacteria</taxon>
        <taxon>Rickettsiales</taxon>
        <taxon>Candidatus Midichloriaceae</taxon>
        <taxon>Candidatus Jidaibacter</taxon>
    </lineage>
</organism>
<comment type="caution">
    <text evidence="3">The sequence shown here is derived from an EMBL/GenBank/DDBJ whole genome shotgun (WGS) entry which is preliminary data.</text>
</comment>
<evidence type="ECO:0000256" key="1">
    <source>
        <dbReference type="SAM" id="SignalP"/>
    </source>
</evidence>
<dbReference type="EMBL" id="JSWE01000139">
    <property type="protein sequence ID" value="KIE04855.1"/>
    <property type="molecule type" value="Genomic_DNA"/>
</dbReference>
<protein>
    <recommendedName>
        <fullName evidence="2">BON domain-containing protein</fullName>
    </recommendedName>
</protein>
<dbReference type="SMART" id="SM00749">
    <property type="entry name" value="BON"/>
    <property type="match status" value="3"/>
</dbReference>
<dbReference type="STRING" id="86105.NF27_FN00040"/>
<proteinExistence type="predicted"/>
<name>A0A0C1QXS4_9RICK</name>
<feature type="domain" description="BON" evidence="2">
    <location>
        <begin position="199"/>
        <end position="266"/>
    </location>
</feature>
<reference evidence="3 4" key="1">
    <citation type="submission" date="2014-11" db="EMBL/GenBank/DDBJ databases">
        <title>A Rickettsiales Symbiont of Amoebae With Ancient Features.</title>
        <authorList>
            <person name="Schulz F."/>
            <person name="Martijn J."/>
            <person name="Wascher F."/>
            <person name="Kostanjsek R."/>
            <person name="Ettema T.J."/>
            <person name="Horn M."/>
        </authorList>
    </citation>
    <scope>NUCLEOTIDE SEQUENCE [LARGE SCALE GENOMIC DNA]</scope>
    <source>
        <strain evidence="3 4">UWC36</strain>
    </source>
</reference>
<feature type="signal peptide" evidence="1">
    <location>
        <begin position="1"/>
        <end position="26"/>
    </location>
</feature>
<dbReference type="InterPro" id="IPR051686">
    <property type="entry name" value="Lipoprotein_DolP"/>
</dbReference>
<dbReference type="PROSITE" id="PS50914">
    <property type="entry name" value="BON"/>
    <property type="match status" value="3"/>
</dbReference>
<keyword evidence="4" id="KW-1185">Reference proteome</keyword>
<feature type="domain" description="BON" evidence="2">
    <location>
        <begin position="121"/>
        <end position="189"/>
    </location>
</feature>
<dbReference type="Pfam" id="PF04972">
    <property type="entry name" value="BON"/>
    <property type="match status" value="3"/>
</dbReference>
<dbReference type="Proteomes" id="UP000031258">
    <property type="component" value="Unassembled WGS sequence"/>
</dbReference>
<evidence type="ECO:0000313" key="4">
    <source>
        <dbReference type="Proteomes" id="UP000031258"/>
    </source>
</evidence>
<dbReference type="PANTHER" id="PTHR34606">
    <property type="entry name" value="BON DOMAIN-CONTAINING PROTEIN"/>
    <property type="match status" value="1"/>
</dbReference>
<dbReference type="AlphaFoldDB" id="A0A0C1QXS4"/>
<dbReference type="OrthoDB" id="870892at2"/>
<keyword evidence="1" id="KW-0732">Signal</keyword>
<evidence type="ECO:0000313" key="3">
    <source>
        <dbReference type="EMBL" id="KIE04855.1"/>
    </source>
</evidence>
<sequence>MIIKNLKALAIATSIVALGTANIANAKVSTSTDHSSTVKNLVPDSAITTSIKSEFLADSTINGLSIHVETINGVVTLTGNVPSEDMKNRAISIAQSREGVKKVVSKMKITTEKHPVKTAISDSAITASIKSEFLADSDINGLSIHVETKNGVVTLTGNVPSEDMKNRAISIAQNRDGVKKVNSKLKITGVKHPVKTAVSDSAITASIKRDFLADSAINGLSIHVETSNGVVVLTGDVPNGDMKARAESIAQSKDGVKQVVSKLRIK</sequence>
<dbReference type="InterPro" id="IPR007055">
    <property type="entry name" value="BON_dom"/>
</dbReference>
<dbReference type="InterPro" id="IPR014004">
    <property type="entry name" value="Transpt-assoc_nodulatn_dom_bac"/>
</dbReference>
<dbReference type="Gene3D" id="3.30.1340.30">
    <property type="match status" value="3"/>
</dbReference>
<dbReference type="PANTHER" id="PTHR34606:SF15">
    <property type="entry name" value="BON DOMAIN-CONTAINING PROTEIN"/>
    <property type="match status" value="1"/>
</dbReference>
<feature type="chain" id="PRO_5002137741" description="BON domain-containing protein" evidence="1">
    <location>
        <begin position="27"/>
        <end position="266"/>
    </location>
</feature>